<dbReference type="InterPro" id="IPR008271">
    <property type="entry name" value="Ser/Thr_kinase_AS"/>
</dbReference>
<dbReference type="FunFam" id="3.30.200.20:FF:000042">
    <property type="entry name" value="Aurora kinase A"/>
    <property type="match status" value="1"/>
</dbReference>
<dbReference type="InterPro" id="IPR045269">
    <property type="entry name" value="Atg1-like"/>
</dbReference>
<dbReference type="FunFam" id="1.10.510.10:FF:000565">
    <property type="entry name" value="Serine/threonine-protein kinase ATG1a"/>
    <property type="match status" value="1"/>
</dbReference>
<dbReference type="Pfam" id="PF00069">
    <property type="entry name" value="Pkinase"/>
    <property type="match status" value="1"/>
</dbReference>
<keyword evidence="4 5" id="KW-0067">ATP-binding</keyword>
<gene>
    <name evidence="8" type="ORF">GUJ93_ZPchr0013g35936</name>
</gene>
<evidence type="ECO:0000256" key="1">
    <source>
        <dbReference type="ARBA" id="ARBA00022679"/>
    </source>
</evidence>
<dbReference type="Pfam" id="PF24497">
    <property type="entry name" value="MIT_ATG1"/>
    <property type="match status" value="1"/>
</dbReference>
<dbReference type="SMART" id="SM00220">
    <property type="entry name" value="S_TKc"/>
    <property type="match status" value="1"/>
</dbReference>
<evidence type="ECO:0000256" key="5">
    <source>
        <dbReference type="PROSITE-ProRule" id="PRU10141"/>
    </source>
</evidence>
<evidence type="ECO:0000256" key="2">
    <source>
        <dbReference type="ARBA" id="ARBA00022741"/>
    </source>
</evidence>
<name>A0A8J6C161_ZIZPA</name>
<keyword evidence="2 5" id="KW-0547">Nucleotide-binding</keyword>
<dbReference type="CDD" id="cd14009">
    <property type="entry name" value="STKc_ATG1_ULK_like"/>
    <property type="match status" value="1"/>
</dbReference>
<dbReference type="PROSITE" id="PS00107">
    <property type="entry name" value="PROTEIN_KINASE_ATP"/>
    <property type="match status" value="1"/>
</dbReference>
<dbReference type="EMBL" id="JAAALK010000079">
    <property type="protein sequence ID" value="KAG8096613.1"/>
    <property type="molecule type" value="Genomic_DNA"/>
</dbReference>
<evidence type="ECO:0000256" key="6">
    <source>
        <dbReference type="SAM" id="MobiDB-lite"/>
    </source>
</evidence>
<reference evidence="8" key="1">
    <citation type="journal article" date="2021" name="bioRxiv">
        <title>Whole Genome Assembly and Annotation of Northern Wild Rice, Zizania palustris L., Supports a Whole Genome Duplication in the Zizania Genus.</title>
        <authorList>
            <person name="Haas M."/>
            <person name="Kono T."/>
            <person name="Macchietto M."/>
            <person name="Millas R."/>
            <person name="McGilp L."/>
            <person name="Shao M."/>
            <person name="Duquette J."/>
            <person name="Hirsch C.N."/>
            <person name="Kimball J."/>
        </authorList>
    </citation>
    <scope>NUCLEOTIDE SEQUENCE</scope>
    <source>
        <tissue evidence="8">Fresh leaf tissue</tissue>
    </source>
</reference>
<dbReference type="PROSITE" id="PS00108">
    <property type="entry name" value="PROTEIN_KINASE_ST"/>
    <property type="match status" value="1"/>
</dbReference>
<dbReference type="GO" id="GO:0010506">
    <property type="term" value="P:regulation of autophagy"/>
    <property type="evidence" value="ECO:0007669"/>
    <property type="project" value="InterPro"/>
</dbReference>
<reference evidence="8" key="2">
    <citation type="submission" date="2021-02" db="EMBL/GenBank/DDBJ databases">
        <authorList>
            <person name="Kimball J.A."/>
            <person name="Haas M.W."/>
            <person name="Macchietto M."/>
            <person name="Kono T."/>
            <person name="Duquette J."/>
            <person name="Shao M."/>
        </authorList>
    </citation>
    <scope>NUCLEOTIDE SEQUENCE</scope>
    <source>
        <tissue evidence="8">Fresh leaf tissue</tissue>
    </source>
</reference>
<evidence type="ECO:0000313" key="8">
    <source>
        <dbReference type="EMBL" id="KAG8096613.1"/>
    </source>
</evidence>
<sequence length="694" mass="76705">MEGRAAGSGGGGGGGGRRVGEYVLVRQIGSGAYARVWLGRHFTRGTEVALKEIAVERLSSKLRESLLSEVDILRRIRHPNIIALHESIRDGGKIYLVLEYCRGGDLHSYLQQHKRVSETVAKHFIQQLASGLQMLRENNVVHRDLKPQNILLVANNENSLLKIADFGFAKFLEPFSLAETLCGSPLYMAPEVMQAQKYDAKADLWSVGIILYQLVTGSPPFTGNSQIQLLRNILNTHEIRFPSDCKLSHGCIDLCRKLLQINSVERLTVEEFVNHPFLSEHAQRTLSQTPSDIRDGFPFINSSPTRPLSQSSQEDCMPFPLDDESMDESHVPESKSPMKSYGFSISKRLDKIMGNNCAASSQHLDHPRRIKENRTGEGHNPKGGYPEDSPIIDSLEFVDQEYVFVSGPHTEGSSSVNDSRQHNMPSKYENISLSPPELTALSAPMPIHGMAINRQPSAGTGSLDSRCSPVSGTSQGSADLMDAMYQPPSDFLTRITLLEQFASTIAELVKEEIKGAKLLEAFSIQLVVLATWRQAIHICNSYASSATRESPSSDITAKGVGSDIPHLLANSQVVDDACMHIERLFLVEMEYAEELASTIGQTIDATEMPDAIEIIFQSALQLGRHGGVDEMMGKSATAMARYTKAICMLRFLLIEAPSLALNPPLSLTRADRQRLRTYIEALNTRLVPLQCQRH</sequence>
<keyword evidence="9" id="KW-1185">Reference proteome</keyword>
<dbReference type="GO" id="GO:0005737">
    <property type="term" value="C:cytoplasm"/>
    <property type="evidence" value="ECO:0007669"/>
    <property type="project" value="TreeGrafter"/>
</dbReference>
<dbReference type="InterPro" id="IPR017441">
    <property type="entry name" value="Protein_kinase_ATP_BS"/>
</dbReference>
<feature type="region of interest" description="Disordered" evidence="6">
    <location>
        <begin position="303"/>
        <end position="339"/>
    </location>
</feature>
<dbReference type="PANTHER" id="PTHR24348">
    <property type="entry name" value="SERINE/THREONINE-PROTEIN KINASE UNC-51-RELATED"/>
    <property type="match status" value="1"/>
</dbReference>
<dbReference type="PANTHER" id="PTHR24348:SF68">
    <property type="entry name" value="SERINE_THREONINE-PROTEIN KINASE ATG1C"/>
    <property type="match status" value="1"/>
</dbReference>
<organism evidence="8 9">
    <name type="scientific">Zizania palustris</name>
    <name type="common">Northern wild rice</name>
    <dbReference type="NCBI Taxonomy" id="103762"/>
    <lineage>
        <taxon>Eukaryota</taxon>
        <taxon>Viridiplantae</taxon>
        <taxon>Streptophyta</taxon>
        <taxon>Embryophyta</taxon>
        <taxon>Tracheophyta</taxon>
        <taxon>Spermatophyta</taxon>
        <taxon>Magnoliopsida</taxon>
        <taxon>Liliopsida</taxon>
        <taxon>Poales</taxon>
        <taxon>Poaceae</taxon>
        <taxon>BOP clade</taxon>
        <taxon>Oryzoideae</taxon>
        <taxon>Oryzeae</taxon>
        <taxon>Zizaniinae</taxon>
        <taxon>Zizania</taxon>
    </lineage>
</organism>
<feature type="domain" description="Protein kinase" evidence="7">
    <location>
        <begin position="22"/>
        <end position="278"/>
    </location>
</feature>
<evidence type="ECO:0000313" key="9">
    <source>
        <dbReference type="Proteomes" id="UP000729402"/>
    </source>
</evidence>
<feature type="binding site" evidence="5">
    <location>
        <position position="51"/>
    </location>
    <ligand>
        <name>ATP</name>
        <dbReference type="ChEBI" id="CHEBI:30616"/>
    </ligand>
</feature>
<protein>
    <recommendedName>
        <fullName evidence="7">Protein kinase domain-containing protein</fullName>
    </recommendedName>
</protein>
<dbReference type="InterPro" id="IPR000719">
    <property type="entry name" value="Prot_kinase_dom"/>
</dbReference>
<dbReference type="GO" id="GO:0005524">
    <property type="term" value="F:ATP binding"/>
    <property type="evidence" value="ECO:0007669"/>
    <property type="project" value="UniProtKB-UniRule"/>
</dbReference>
<proteinExistence type="predicted"/>
<dbReference type="GO" id="GO:0004674">
    <property type="term" value="F:protein serine/threonine kinase activity"/>
    <property type="evidence" value="ECO:0007669"/>
    <property type="project" value="InterPro"/>
</dbReference>
<dbReference type="OrthoDB" id="346907at2759"/>
<accession>A0A8J6C161</accession>
<feature type="compositionally biased region" description="Polar residues" evidence="6">
    <location>
        <begin position="303"/>
        <end position="314"/>
    </location>
</feature>
<evidence type="ECO:0000256" key="3">
    <source>
        <dbReference type="ARBA" id="ARBA00022777"/>
    </source>
</evidence>
<dbReference type="InterPro" id="IPR056281">
    <property type="entry name" value="MIT_ATG1a/b/c"/>
</dbReference>
<evidence type="ECO:0000256" key="4">
    <source>
        <dbReference type="ARBA" id="ARBA00022840"/>
    </source>
</evidence>
<keyword evidence="1" id="KW-0808">Transferase</keyword>
<keyword evidence="3" id="KW-0418">Kinase</keyword>
<comment type="caution">
    <text evidence="8">The sequence shown here is derived from an EMBL/GenBank/DDBJ whole genome shotgun (WGS) entry which is preliminary data.</text>
</comment>
<dbReference type="AlphaFoldDB" id="A0A8J6C161"/>
<dbReference type="Proteomes" id="UP000729402">
    <property type="component" value="Unassembled WGS sequence"/>
</dbReference>
<evidence type="ECO:0000259" key="7">
    <source>
        <dbReference type="PROSITE" id="PS50011"/>
    </source>
</evidence>
<dbReference type="PROSITE" id="PS50011">
    <property type="entry name" value="PROTEIN_KINASE_DOM"/>
    <property type="match status" value="1"/>
</dbReference>